<organism evidence="2 3">
    <name type="scientific">Halogranum gelatinilyticum</name>
    <dbReference type="NCBI Taxonomy" id="660521"/>
    <lineage>
        <taxon>Archaea</taxon>
        <taxon>Methanobacteriati</taxon>
        <taxon>Methanobacteriota</taxon>
        <taxon>Stenosarchaea group</taxon>
        <taxon>Halobacteria</taxon>
        <taxon>Halobacteriales</taxon>
        <taxon>Haloferacaceae</taxon>
    </lineage>
</organism>
<accession>A0A1G9Q8P0</accession>
<proteinExistence type="predicted"/>
<sequence length="163" mass="18023">MNLPLELVSIVGLVAVGWVVNRSLAVVSAYEQVVVTDGGEVADVLEPGINFVRPFGRGRTHYDMRQQTLTMGERVTTADGDERSVKTTLRFRVDDVRRLHETAPDYQDRLVDVLRRELHSSVGRADGATLADDPAAVADRLAERVSREVESWGLAVESAELHE</sequence>
<gene>
    <name evidence="2" type="ORF">SAMN04487949_0740</name>
</gene>
<feature type="domain" description="Band 7" evidence="1">
    <location>
        <begin position="26"/>
        <end position="161"/>
    </location>
</feature>
<dbReference type="PANTHER" id="PTHR42911:SF1">
    <property type="entry name" value="MODULATOR OF FTSH PROTEASE HFLC"/>
    <property type="match status" value="1"/>
</dbReference>
<dbReference type="AlphaFoldDB" id="A0A1G9Q8P0"/>
<dbReference type="SUPFAM" id="SSF117892">
    <property type="entry name" value="Band 7/SPFH domain"/>
    <property type="match status" value="1"/>
</dbReference>
<dbReference type="EMBL" id="FNHL01000001">
    <property type="protein sequence ID" value="SDM07428.1"/>
    <property type="molecule type" value="Genomic_DNA"/>
</dbReference>
<protein>
    <submittedName>
        <fullName evidence="2">SPFH domain / Band 7 family protein</fullName>
    </submittedName>
</protein>
<dbReference type="RefSeq" id="WP_089694177.1">
    <property type="nucleotide sequence ID" value="NZ_FNHL01000001.1"/>
</dbReference>
<evidence type="ECO:0000313" key="3">
    <source>
        <dbReference type="Proteomes" id="UP000199451"/>
    </source>
</evidence>
<evidence type="ECO:0000259" key="1">
    <source>
        <dbReference type="Pfam" id="PF01145"/>
    </source>
</evidence>
<dbReference type="PANTHER" id="PTHR42911">
    <property type="entry name" value="MODULATOR OF FTSH PROTEASE HFLC"/>
    <property type="match status" value="1"/>
</dbReference>
<name>A0A1G9Q8P0_9EURY</name>
<dbReference type="Proteomes" id="UP000199451">
    <property type="component" value="Unassembled WGS sequence"/>
</dbReference>
<evidence type="ECO:0000313" key="2">
    <source>
        <dbReference type="EMBL" id="SDM07428.1"/>
    </source>
</evidence>
<reference evidence="3" key="1">
    <citation type="submission" date="2016-10" db="EMBL/GenBank/DDBJ databases">
        <authorList>
            <person name="Varghese N."/>
            <person name="Submissions S."/>
        </authorList>
    </citation>
    <scope>NUCLEOTIDE SEQUENCE [LARGE SCALE GENOMIC DNA]</scope>
    <source>
        <strain evidence="3">CGMCC 1.10119</strain>
    </source>
</reference>
<dbReference type="InterPro" id="IPR036013">
    <property type="entry name" value="Band_7/SPFH_dom_sf"/>
</dbReference>
<dbReference type="InterPro" id="IPR001107">
    <property type="entry name" value="Band_7"/>
</dbReference>
<keyword evidence="3" id="KW-1185">Reference proteome</keyword>
<dbReference type="STRING" id="660521.SAMN04487949_0740"/>
<dbReference type="Gene3D" id="3.30.479.30">
    <property type="entry name" value="Band 7 domain"/>
    <property type="match status" value="1"/>
</dbReference>
<dbReference type="Pfam" id="PF01145">
    <property type="entry name" value="Band_7"/>
    <property type="match status" value="1"/>
</dbReference>